<evidence type="ECO:0000313" key="1">
    <source>
        <dbReference type="EMBL" id="KAJ1528911.1"/>
    </source>
</evidence>
<dbReference type="EMBL" id="JAPTSV010000004">
    <property type="protein sequence ID" value="KAJ1528911.1"/>
    <property type="molecule type" value="Genomic_DNA"/>
</dbReference>
<evidence type="ECO:0000313" key="2">
    <source>
        <dbReference type="Proteomes" id="UP001075354"/>
    </source>
</evidence>
<organism evidence="1 2">
    <name type="scientific">Megalurothrips usitatus</name>
    <name type="common">bean blossom thrips</name>
    <dbReference type="NCBI Taxonomy" id="439358"/>
    <lineage>
        <taxon>Eukaryota</taxon>
        <taxon>Metazoa</taxon>
        <taxon>Ecdysozoa</taxon>
        <taxon>Arthropoda</taxon>
        <taxon>Hexapoda</taxon>
        <taxon>Insecta</taxon>
        <taxon>Pterygota</taxon>
        <taxon>Neoptera</taxon>
        <taxon>Paraneoptera</taxon>
        <taxon>Thysanoptera</taxon>
        <taxon>Terebrantia</taxon>
        <taxon>Thripoidea</taxon>
        <taxon>Thripidae</taxon>
        <taxon>Megalurothrips</taxon>
    </lineage>
</organism>
<dbReference type="AlphaFoldDB" id="A0AAV7XVS2"/>
<dbReference type="Proteomes" id="UP001075354">
    <property type="component" value="Chromosome 4"/>
</dbReference>
<sequence>MDSRSNYEWKPNALVFNFPNSACSTILEQIPDFARIAFGGQVFNRKPCVIPAGTYTYTNEPINWTFPKFPVLPYGYWRTRLLVGRNEERMACTFTEAYTIPMLPRSVG</sequence>
<comment type="caution">
    <text evidence="1">The sequence shown here is derived from an EMBL/GenBank/DDBJ whole genome shotgun (WGS) entry which is preliminary data.</text>
</comment>
<proteinExistence type="predicted"/>
<reference evidence="1" key="1">
    <citation type="submission" date="2022-12" db="EMBL/GenBank/DDBJ databases">
        <title>Chromosome-level genome assembly of the bean flower thrips Megalurothrips usitatus.</title>
        <authorList>
            <person name="Ma L."/>
            <person name="Liu Q."/>
            <person name="Li H."/>
            <person name="Cai W."/>
        </authorList>
    </citation>
    <scope>NUCLEOTIDE SEQUENCE</scope>
    <source>
        <strain evidence="1">Cailab_2022a</strain>
    </source>
</reference>
<gene>
    <name evidence="1" type="ORF">ONE63_007280</name>
</gene>
<accession>A0AAV7XVS2</accession>
<name>A0AAV7XVS2_9NEOP</name>
<keyword evidence="2" id="KW-1185">Reference proteome</keyword>
<protein>
    <submittedName>
        <fullName evidence="1">Uncharacterized protein</fullName>
    </submittedName>
</protein>